<dbReference type="EMBL" id="DSZH01000050">
    <property type="protein sequence ID" value="HGU47142.1"/>
    <property type="molecule type" value="Genomic_DNA"/>
</dbReference>
<dbReference type="Pfam" id="PF04079">
    <property type="entry name" value="SMC_ScpB"/>
    <property type="match status" value="1"/>
</dbReference>
<keyword evidence="2" id="KW-0132">Cell division</keyword>
<comment type="caution">
    <text evidence="6">The sequence shown here is derived from an EMBL/GenBank/DDBJ whole genome shotgun (WGS) entry which is preliminary data.</text>
</comment>
<dbReference type="AlphaFoldDB" id="A0A7C4S119"/>
<reference evidence="6" key="1">
    <citation type="journal article" date="2020" name="mSystems">
        <title>Genome- and Community-Level Interaction Insights into Carbon Utilization and Element Cycling Functions of Hydrothermarchaeota in Hydrothermal Sediment.</title>
        <authorList>
            <person name="Zhou Z."/>
            <person name="Liu Y."/>
            <person name="Xu W."/>
            <person name="Pan J."/>
            <person name="Luo Z.H."/>
            <person name="Li M."/>
        </authorList>
    </citation>
    <scope>NUCLEOTIDE SEQUENCE [LARGE SCALE GENOMIC DNA]</scope>
    <source>
        <strain evidence="6">SpSt-594</strain>
        <strain evidence="5">SpSt-655</strain>
    </source>
</reference>
<dbReference type="PANTHER" id="PTHR34298:SF2">
    <property type="entry name" value="SEGREGATION AND CONDENSATION PROTEIN B"/>
    <property type="match status" value="1"/>
</dbReference>
<dbReference type="GO" id="GO:0051304">
    <property type="term" value="P:chromosome separation"/>
    <property type="evidence" value="ECO:0007669"/>
    <property type="project" value="InterPro"/>
</dbReference>
<name>A0A7C4S119_UNCW3</name>
<keyword evidence="4" id="KW-0131">Cell cycle</keyword>
<dbReference type="SUPFAM" id="SSF46785">
    <property type="entry name" value="Winged helix' DNA-binding domain"/>
    <property type="match status" value="2"/>
</dbReference>
<dbReference type="InterPro" id="IPR036388">
    <property type="entry name" value="WH-like_DNA-bd_sf"/>
</dbReference>
<evidence type="ECO:0000256" key="1">
    <source>
        <dbReference type="ARBA" id="ARBA00022490"/>
    </source>
</evidence>
<dbReference type="PANTHER" id="PTHR34298">
    <property type="entry name" value="SEGREGATION AND CONDENSATION PROTEIN B"/>
    <property type="match status" value="1"/>
</dbReference>
<keyword evidence="1" id="KW-0963">Cytoplasm</keyword>
<dbReference type="PIRSF" id="PIRSF019345">
    <property type="entry name" value="ScpB"/>
    <property type="match status" value="1"/>
</dbReference>
<protein>
    <submittedName>
        <fullName evidence="6">SMC-Scp complex subunit ScpB</fullName>
    </submittedName>
</protein>
<accession>A0A7C4S119</accession>
<organism evidence="6">
    <name type="scientific">candidate division WOR-3 bacterium</name>
    <dbReference type="NCBI Taxonomy" id="2052148"/>
    <lineage>
        <taxon>Bacteria</taxon>
        <taxon>Bacteria division WOR-3</taxon>
    </lineage>
</organism>
<sequence>MNNFYPLQLKKDFEEMSNSFKANGFKKIIEAILFVSSEPVSIKRLKAFFSLSEKEIEEIIALLNDEYERSERTFRIQRVAKGYQLFTLPEYSDYLTKFYQEKKKKPLSPAALEVLAIIAYHQPITKQEIEKIRGVDSTHILNILLGKKLIKIEGRAKKPGAPFLYVLTNEFLKYFGLNSFEDLPKREEIENFLALHEGYGRDKNSPES</sequence>
<dbReference type="GO" id="GO:0051301">
    <property type="term" value="P:cell division"/>
    <property type="evidence" value="ECO:0007669"/>
    <property type="project" value="UniProtKB-KW"/>
</dbReference>
<evidence type="ECO:0000313" key="5">
    <source>
        <dbReference type="EMBL" id="HGQ55578.1"/>
    </source>
</evidence>
<dbReference type="InterPro" id="IPR005234">
    <property type="entry name" value="ScpB_csome_segregation"/>
</dbReference>
<gene>
    <name evidence="6" type="primary">scpB</name>
    <name evidence="6" type="ORF">ENT60_01070</name>
    <name evidence="5" type="ORF">ENU28_03830</name>
</gene>
<proteinExistence type="predicted"/>
<evidence type="ECO:0000256" key="4">
    <source>
        <dbReference type="ARBA" id="ARBA00023306"/>
    </source>
</evidence>
<dbReference type="EMBL" id="DTBX01000134">
    <property type="protein sequence ID" value="HGQ55578.1"/>
    <property type="molecule type" value="Genomic_DNA"/>
</dbReference>
<dbReference type="NCBIfam" id="TIGR00281">
    <property type="entry name" value="SMC-Scp complex subunit ScpB"/>
    <property type="match status" value="1"/>
</dbReference>
<evidence type="ECO:0000313" key="6">
    <source>
        <dbReference type="EMBL" id="HGU47142.1"/>
    </source>
</evidence>
<evidence type="ECO:0000256" key="2">
    <source>
        <dbReference type="ARBA" id="ARBA00022618"/>
    </source>
</evidence>
<keyword evidence="3" id="KW-0159">Chromosome partition</keyword>
<dbReference type="Gene3D" id="1.10.10.10">
    <property type="entry name" value="Winged helix-like DNA-binding domain superfamily/Winged helix DNA-binding domain"/>
    <property type="match status" value="2"/>
</dbReference>
<dbReference type="InterPro" id="IPR036390">
    <property type="entry name" value="WH_DNA-bd_sf"/>
</dbReference>
<evidence type="ECO:0000256" key="3">
    <source>
        <dbReference type="ARBA" id="ARBA00022829"/>
    </source>
</evidence>